<dbReference type="HOGENOM" id="CLU_2606610_0_0_1"/>
<dbReference type="VEuPathDB" id="FungiDB:NEUTE1DRAFT_103407"/>
<dbReference type="EMBL" id="GL891307">
    <property type="protein sequence ID" value="EGO53894.1"/>
    <property type="molecule type" value="Genomic_DNA"/>
</dbReference>
<proteinExistence type="predicted"/>
<dbReference type="KEGG" id="nte:NEUTE1DRAFT103407"/>
<gene>
    <name evidence="1" type="ORF">NEUTE1DRAFT_103407</name>
</gene>
<evidence type="ECO:0000313" key="1">
    <source>
        <dbReference type="EMBL" id="EGO53894.1"/>
    </source>
</evidence>
<accession>F8MV89</accession>
<dbReference type="Proteomes" id="UP000008065">
    <property type="component" value="Unassembled WGS sequence"/>
</dbReference>
<dbReference type="RefSeq" id="XP_009853920.1">
    <property type="nucleotide sequence ID" value="XM_009855618.1"/>
</dbReference>
<keyword evidence="2" id="KW-1185">Reference proteome</keyword>
<sequence length="79" mass="8951">MLGLLLRDQQREIEPRSDATRDNRGKKYRVWATAGGTKKRAKCLRLGRLEIVTRGEEYRTTGHLLRSENQGGGSLAQIL</sequence>
<reference evidence="2" key="1">
    <citation type="journal article" date="2011" name="Genetics">
        <title>Massive changes in genome architecture accompany the transition to self-fertility in the filamentous fungus Neurospora tetrasperma.</title>
        <authorList>
            <person name="Ellison C.E."/>
            <person name="Stajich J.E."/>
            <person name="Jacobson D.J."/>
            <person name="Natvig D.O."/>
            <person name="Lapidus A."/>
            <person name="Foster B."/>
            <person name="Aerts A."/>
            <person name="Riley R."/>
            <person name="Lindquist E.A."/>
            <person name="Grigoriev I.V."/>
            <person name="Taylor J.W."/>
        </authorList>
    </citation>
    <scope>NUCLEOTIDE SEQUENCE [LARGE SCALE GENOMIC DNA]</scope>
    <source>
        <strain evidence="2">FGSC 2508 / P0657</strain>
    </source>
</reference>
<evidence type="ECO:0000313" key="2">
    <source>
        <dbReference type="Proteomes" id="UP000008065"/>
    </source>
</evidence>
<dbReference type="AlphaFoldDB" id="F8MV89"/>
<name>F8MV89_NEUT8</name>
<dbReference type="GeneID" id="20822008"/>
<organism evidence="1 2">
    <name type="scientific">Neurospora tetrasperma (strain FGSC 2508 / ATCC MYA-4615 / P0657)</name>
    <dbReference type="NCBI Taxonomy" id="510951"/>
    <lineage>
        <taxon>Eukaryota</taxon>
        <taxon>Fungi</taxon>
        <taxon>Dikarya</taxon>
        <taxon>Ascomycota</taxon>
        <taxon>Pezizomycotina</taxon>
        <taxon>Sordariomycetes</taxon>
        <taxon>Sordariomycetidae</taxon>
        <taxon>Sordariales</taxon>
        <taxon>Sordariaceae</taxon>
        <taxon>Neurospora</taxon>
    </lineage>
</organism>
<protein>
    <submittedName>
        <fullName evidence="1">Uncharacterized protein</fullName>
    </submittedName>
</protein>